<name>A0A933LQ32_UNCTE</name>
<evidence type="ECO:0000256" key="1">
    <source>
        <dbReference type="ARBA" id="ARBA00022490"/>
    </source>
</evidence>
<dbReference type="InterPro" id="IPR012337">
    <property type="entry name" value="RNaseH-like_sf"/>
</dbReference>
<dbReference type="EC" id="3.1.-.-" evidence="5"/>
<dbReference type="GO" id="GO:0005829">
    <property type="term" value="C:cytosol"/>
    <property type="evidence" value="ECO:0007669"/>
    <property type="project" value="TreeGrafter"/>
</dbReference>
<dbReference type="PANTHER" id="PTHR33317">
    <property type="entry name" value="POLYNUCLEOTIDYL TRANSFERASE, RIBONUCLEASE H-LIKE SUPERFAMILY PROTEIN"/>
    <property type="match status" value="1"/>
</dbReference>
<dbReference type="PANTHER" id="PTHR33317:SF4">
    <property type="entry name" value="POLYNUCLEOTIDYL TRANSFERASE, RIBONUCLEASE H-LIKE SUPERFAMILY PROTEIN"/>
    <property type="match status" value="1"/>
</dbReference>
<dbReference type="NCBIfam" id="TIGR00250">
    <property type="entry name" value="RNAse_H_YqgF"/>
    <property type="match status" value="1"/>
</dbReference>
<comment type="function">
    <text evidence="5">Could be a nuclease involved in processing of the 5'-end of pre-16S rRNA.</text>
</comment>
<evidence type="ECO:0000256" key="4">
    <source>
        <dbReference type="ARBA" id="ARBA00022801"/>
    </source>
</evidence>
<comment type="subcellular location">
    <subcellularLocation>
        <location evidence="5">Cytoplasm</location>
    </subcellularLocation>
</comment>
<dbReference type="Gene3D" id="3.30.420.140">
    <property type="entry name" value="YqgF/RNase H-like domain"/>
    <property type="match status" value="1"/>
</dbReference>
<feature type="domain" description="YqgF/RNase H-like" evidence="6">
    <location>
        <begin position="2"/>
        <end position="102"/>
    </location>
</feature>
<evidence type="ECO:0000256" key="5">
    <source>
        <dbReference type="HAMAP-Rule" id="MF_00651"/>
    </source>
</evidence>
<dbReference type="EMBL" id="JACQWF010000235">
    <property type="protein sequence ID" value="MBI4595753.1"/>
    <property type="molecule type" value="Genomic_DNA"/>
</dbReference>
<evidence type="ECO:0000313" key="8">
    <source>
        <dbReference type="Proteomes" id="UP000772181"/>
    </source>
</evidence>
<evidence type="ECO:0000259" key="6">
    <source>
        <dbReference type="SMART" id="SM00732"/>
    </source>
</evidence>
<dbReference type="HAMAP" id="MF_00651">
    <property type="entry name" value="Nuclease_YqgF"/>
    <property type="match status" value="1"/>
</dbReference>
<evidence type="ECO:0000256" key="3">
    <source>
        <dbReference type="ARBA" id="ARBA00022722"/>
    </source>
</evidence>
<organism evidence="7 8">
    <name type="scientific">Tectimicrobiota bacterium</name>
    <dbReference type="NCBI Taxonomy" id="2528274"/>
    <lineage>
        <taxon>Bacteria</taxon>
        <taxon>Pseudomonadati</taxon>
        <taxon>Nitrospinota/Tectimicrobiota group</taxon>
        <taxon>Candidatus Tectimicrobiota</taxon>
    </lineage>
</organism>
<reference evidence="7" key="1">
    <citation type="submission" date="2020-07" db="EMBL/GenBank/DDBJ databases">
        <title>Huge and variable diversity of episymbiotic CPR bacteria and DPANN archaea in groundwater ecosystems.</title>
        <authorList>
            <person name="He C.Y."/>
            <person name="Keren R."/>
            <person name="Whittaker M."/>
            <person name="Farag I.F."/>
            <person name="Doudna J."/>
            <person name="Cate J.H.D."/>
            <person name="Banfield J.F."/>
        </authorList>
    </citation>
    <scope>NUCLEOTIDE SEQUENCE</scope>
    <source>
        <strain evidence="7">NC_groundwater_1482_Ag_S-0.65um_47_24</strain>
    </source>
</reference>
<dbReference type="GO" id="GO:0004518">
    <property type="term" value="F:nuclease activity"/>
    <property type="evidence" value="ECO:0007669"/>
    <property type="project" value="UniProtKB-KW"/>
</dbReference>
<gene>
    <name evidence="7" type="primary">ruvX</name>
    <name evidence="7" type="ORF">HY730_05165</name>
</gene>
<dbReference type="InterPro" id="IPR037027">
    <property type="entry name" value="YqgF/RNaseH-like_dom_sf"/>
</dbReference>
<dbReference type="CDD" id="cd16964">
    <property type="entry name" value="YqgF"/>
    <property type="match status" value="1"/>
</dbReference>
<dbReference type="Pfam" id="PF03652">
    <property type="entry name" value="RuvX"/>
    <property type="match status" value="1"/>
</dbReference>
<dbReference type="SMART" id="SM00732">
    <property type="entry name" value="YqgFc"/>
    <property type="match status" value="1"/>
</dbReference>
<accession>A0A933LQ32</accession>
<keyword evidence="1 5" id="KW-0963">Cytoplasm</keyword>
<protein>
    <recommendedName>
        <fullName evidence="5">Putative pre-16S rRNA nuclease</fullName>
        <ecNumber evidence="5">3.1.-.-</ecNumber>
    </recommendedName>
</protein>
<evidence type="ECO:0000313" key="7">
    <source>
        <dbReference type="EMBL" id="MBI4595753.1"/>
    </source>
</evidence>
<keyword evidence="3 5" id="KW-0540">Nuclease</keyword>
<keyword evidence="2 5" id="KW-0690">Ribosome biogenesis</keyword>
<comment type="caution">
    <text evidence="7">The sequence shown here is derived from an EMBL/GenBank/DDBJ whole genome shotgun (WGS) entry which is preliminary data.</text>
</comment>
<sequence>MNRILALDVGEKRIGLAVSDPLGITAQGLPTLQRMGLEEDIQAIRRVIDQYEVGELVMGFPKNMNGTIGPSAQKVLALKEYLEKEISLPIGLWDERLTSVSAERALLEGDLSRRKRKKKIDQVAAQLILQTYLQFKKTSIL</sequence>
<dbReference type="SUPFAM" id="SSF53098">
    <property type="entry name" value="Ribonuclease H-like"/>
    <property type="match status" value="1"/>
</dbReference>
<dbReference type="AlphaFoldDB" id="A0A933LQ32"/>
<dbReference type="InterPro" id="IPR006641">
    <property type="entry name" value="YqgF/RNaseH-like_dom"/>
</dbReference>
<dbReference type="GO" id="GO:0016788">
    <property type="term" value="F:hydrolase activity, acting on ester bonds"/>
    <property type="evidence" value="ECO:0007669"/>
    <property type="project" value="UniProtKB-UniRule"/>
</dbReference>
<comment type="similarity">
    <text evidence="5">Belongs to the YqgF HJR family.</text>
</comment>
<evidence type="ECO:0000256" key="2">
    <source>
        <dbReference type="ARBA" id="ARBA00022517"/>
    </source>
</evidence>
<dbReference type="InterPro" id="IPR005227">
    <property type="entry name" value="YqgF"/>
</dbReference>
<keyword evidence="4 5" id="KW-0378">Hydrolase</keyword>
<proteinExistence type="inferred from homology"/>
<dbReference type="GO" id="GO:0000967">
    <property type="term" value="P:rRNA 5'-end processing"/>
    <property type="evidence" value="ECO:0007669"/>
    <property type="project" value="UniProtKB-UniRule"/>
</dbReference>
<dbReference type="Proteomes" id="UP000772181">
    <property type="component" value="Unassembled WGS sequence"/>
</dbReference>